<gene>
    <name evidence="1" type="ORF">KGF86_13005</name>
</gene>
<protein>
    <recommendedName>
        <fullName evidence="3">GIY-YIG domain-containing protein</fullName>
    </recommendedName>
</protein>
<dbReference type="EMBL" id="JAGXBY010000004">
    <property type="protein sequence ID" value="MBS3681123.1"/>
    <property type="molecule type" value="Genomic_DNA"/>
</dbReference>
<evidence type="ECO:0000313" key="2">
    <source>
        <dbReference type="Proteomes" id="UP000681870"/>
    </source>
</evidence>
<dbReference type="RefSeq" id="WP_211742139.1">
    <property type="nucleotide sequence ID" value="NZ_JAGXBY010000004.1"/>
</dbReference>
<evidence type="ECO:0008006" key="3">
    <source>
        <dbReference type="Google" id="ProtNLM"/>
    </source>
</evidence>
<sequence length="138" mass="15993">MKETNMNITIEFFQRDLIPAIGAGIYEISVCKNDKSKILYIGESVFVLVRCASHLYELNKDPKYFGFNEDTIRDSSVKLRFRLLEKVNERDLRKKREKELIKEKAPLTQSGISDYQKSVEDKVSALTKFLNSSCFTNL</sequence>
<proteinExistence type="predicted"/>
<organism evidence="1 2">
    <name type="scientific">Ornithinibacillus massiliensis</name>
    <dbReference type="NCBI Taxonomy" id="1944633"/>
    <lineage>
        <taxon>Bacteria</taxon>
        <taxon>Bacillati</taxon>
        <taxon>Bacillota</taxon>
        <taxon>Bacilli</taxon>
        <taxon>Bacillales</taxon>
        <taxon>Bacillaceae</taxon>
        <taxon>Ornithinibacillus</taxon>
    </lineage>
</organism>
<dbReference type="Gene3D" id="3.40.1440.10">
    <property type="entry name" value="GIY-YIG endonuclease"/>
    <property type="match status" value="1"/>
</dbReference>
<accession>A0ABS5MHC0</accession>
<keyword evidence="2" id="KW-1185">Reference proteome</keyword>
<dbReference type="Proteomes" id="UP000681870">
    <property type="component" value="Unassembled WGS sequence"/>
</dbReference>
<reference evidence="1 2" key="1">
    <citation type="submission" date="2021-05" db="EMBL/GenBank/DDBJ databases">
        <title>Ornithinibacillus massiliensis sp. nov.</title>
        <authorList>
            <person name="Iwaza R."/>
            <person name="Lagier J.-C."/>
            <person name="Raoult D."/>
        </authorList>
    </citation>
    <scope>NUCLEOTIDE SEQUENCE [LARGE SCALE GENOMIC DNA]</scope>
    <source>
        <strain evidence="1 2">Marseille-P3601</strain>
    </source>
</reference>
<evidence type="ECO:0000313" key="1">
    <source>
        <dbReference type="EMBL" id="MBS3681123.1"/>
    </source>
</evidence>
<dbReference type="InterPro" id="IPR035901">
    <property type="entry name" value="GIY-YIG_endonuc_sf"/>
</dbReference>
<name>A0ABS5MHC0_9BACI</name>
<comment type="caution">
    <text evidence="1">The sequence shown here is derived from an EMBL/GenBank/DDBJ whole genome shotgun (WGS) entry which is preliminary data.</text>
</comment>